<dbReference type="Proteomes" id="UP000829756">
    <property type="component" value="Chromosome"/>
</dbReference>
<dbReference type="EMBL" id="CP091507">
    <property type="protein sequence ID" value="UOO78936.1"/>
    <property type="molecule type" value="Genomic_DNA"/>
</dbReference>
<dbReference type="Pfam" id="PF03544">
    <property type="entry name" value="TonB_C"/>
    <property type="match status" value="1"/>
</dbReference>
<dbReference type="GO" id="GO:0055085">
    <property type="term" value="P:transmembrane transport"/>
    <property type="evidence" value="ECO:0007669"/>
    <property type="project" value="InterPro"/>
</dbReference>
<sequence length="112" mass="11914">MNFPRTLALAAAALLTLPAISAAQDVQFYQKASEAHAPITGNVAMRLTLSPKGETSNVRVIRSSGSAAIDKAAVAWMNGQIMRPVFINGEASEFSFVKEIKFSEAGAQLSMK</sequence>
<dbReference type="InterPro" id="IPR037682">
    <property type="entry name" value="TonB_C"/>
</dbReference>
<keyword evidence="3" id="KW-1133">Transmembrane helix</keyword>
<dbReference type="Proteomes" id="UP000294721">
    <property type="component" value="Unassembled WGS sequence"/>
</dbReference>
<evidence type="ECO:0000313" key="7">
    <source>
        <dbReference type="EMBL" id="TCP04238.1"/>
    </source>
</evidence>
<keyword evidence="2" id="KW-0812">Transmembrane</keyword>
<evidence type="ECO:0000256" key="1">
    <source>
        <dbReference type="ARBA" id="ARBA00004167"/>
    </source>
</evidence>
<keyword evidence="5" id="KW-0732">Signal</keyword>
<comment type="subcellular location">
    <subcellularLocation>
        <location evidence="1">Membrane</location>
        <topology evidence="1">Single-pass membrane protein</topology>
    </subcellularLocation>
</comment>
<dbReference type="GO" id="GO:0016020">
    <property type="term" value="C:membrane"/>
    <property type="evidence" value="ECO:0007669"/>
    <property type="project" value="UniProtKB-SubCell"/>
</dbReference>
<dbReference type="EMBL" id="SLXE01000018">
    <property type="protein sequence ID" value="TCP04238.1"/>
    <property type="molecule type" value="Genomic_DNA"/>
</dbReference>
<evidence type="ECO:0000256" key="4">
    <source>
        <dbReference type="ARBA" id="ARBA00023136"/>
    </source>
</evidence>
<evidence type="ECO:0000256" key="3">
    <source>
        <dbReference type="ARBA" id="ARBA00022989"/>
    </source>
</evidence>
<dbReference type="Gene3D" id="3.30.1150.10">
    <property type="match status" value="1"/>
</dbReference>
<dbReference type="SUPFAM" id="SSF74653">
    <property type="entry name" value="TolA/TonB C-terminal domain"/>
    <property type="match status" value="1"/>
</dbReference>
<reference evidence="8" key="3">
    <citation type="journal article" date="2022" name="Res Sq">
        <title>Evolution of multicellular longitudinally dividing oral cavity symbionts (Neisseriaceae).</title>
        <authorList>
            <person name="Nyongesa S."/>
            <person name="Weber P."/>
            <person name="Bernet E."/>
            <person name="Pullido F."/>
            <person name="Nieckarz M."/>
            <person name="Delaby M."/>
            <person name="Nieves C."/>
            <person name="Viehboeck T."/>
            <person name="Krause N."/>
            <person name="Rivera-Millot A."/>
            <person name="Nakamura A."/>
            <person name="Vischer N."/>
            <person name="VanNieuwenhze M."/>
            <person name="Brun Y."/>
            <person name="Cava F."/>
            <person name="Bulgheresi S."/>
            <person name="Veyrier F."/>
        </authorList>
    </citation>
    <scope>NUCLEOTIDE SEQUENCE</scope>
    <source>
        <strain evidence="8">1258/02</strain>
    </source>
</reference>
<dbReference type="AlphaFoldDB" id="A0AAE9GTV4"/>
<evidence type="ECO:0000313" key="10">
    <source>
        <dbReference type="Proteomes" id="UP000829756"/>
    </source>
</evidence>
<evidence type="ECO:0000256" key="2">
    <source>
        <dbReference type="ARBA" id="ARBA00022692"/>
    </source>
</evidence>
<gene>
    <name evidence="7" type="ORF">EV680_11842</name>
    <name evidence="8" type="ORF">LVJ78_09570</name>
</gene>
<feature type="chain" id="PRO_5042208612" evidence="5">
    <location>
        <begin position="24"/>
        <end position="112"/>
    </location>
</feature>
<dbReference type="RefSeq" id="WP_132954151.1">
    <property type="nucleotide sequence ID" value="NZ_CALJUB010000026.1"/>
</dbReference>
<feature type="signal peptide" evidence="5">
    <location>
        <begin position="1"/>
        <end position="23"/>
    </location>
</feature>
<evidence type="ECO:0000256" key="5">
    <source>
        <dbReference type="SAM" id="SignalP"/>
    </source>
</evidence>
<evidence type="ECO:0000259" key="6">
    <source>
        <dbReference type="PROSITE" id="PS52015"/>
    </source>
</evidence>
<dbReference type="NCBIfam" id="TIGR01352">
    <property type="entry name" value="tonB_Cterm"/>
    <property type="match status" value="1"/>
</dbReference>
<name>A0AAE9GTV4_9NEIS</name>
<organism evidence="8 10">
    <name type="scientific">Uruburuella suis</name>
    <dbReference type="NCBI Taxonomy" id="252130"/>
    <lineage>
        <taxon>Bacteria</taxon>
        <taxon>Pseudomonadati</taxon>
        <taxon>Pseudomonadota</taxon>
        <taxon>Betaproteobacteria</taxon>
        <taxon>Neisseriales</taxon>
        <taxon>Neisseriaceae</taxon>
        <taxon>Uruburuella</taxon>
    </lineage>
</organism>
<evidence type="ECO:0000313" key="9">
    <source>
        <dbReference type="Proteomes" id="UP000294721"/>
    </source>
</evidence>
<feature type="domain" description="TonB C-terminal" evidence="6">
    <location>
        <begin position="15"/>
        <end position="111"/>
    </location>
</feature>
<reference evidence="8" key="2">
    <citation type="submission" date="2021-12" db="EMBL/GenBank/DDBJ databases">
        <authorList>
            <person name="Veyrier F.J."/>
        </authorList>
    </citation>
    <scope>NUCLEOTIDE SEQUENCE</scope>
    <source>
        <strain evidence="8">1258/02</strain>
    </source>
</reference>
<proteinExistence type="predicted"/>
<evidence type="ECO:0000313" key="8">
    <source>
        <dbReference type="EMBL" id="UOO78936.1"/>
    </source>
</evidence>
<reference evidence="7 9" key="1">
    <citation type="submission" date="2019-03" db="EMBL/GenBank/DDBJ databases">
        <title>Genomic Encyclopedia of Type Strains, Phase IV (KMG-IV): sequencing the most valuable type-strain genomes for metagenomic binning, comparative biology and taxonomic classification.</title>
        <authorList>
            <person name="Goeker M."/>
        </authorList>
    </citation>
    <scope>NUCLEOTIDE SEQUENCE [LARGE SCALE GENOMIC DNA]</scope>
    <source>
        <strain evidence="7 9">DSM 17474</strain>
    </source>
</reference>
<dbReference type="PROSITE" id="PS52015">
    <property type="entry name" value="TONB_CTD"/>
    <property type="match status" value="1"/>
</dbReference>
<dbReference type="InterPro" id="IPR006260">
    <property type="entry name" value="TonB/TolA_C"/>
</dbReference>
<accession>A0AAE9GTV4</accession>
<keyword evidence="9" id="KW-1185">Reference proteome</keyword>
<keyword evidence="4" id="KW-0472">Membrane</keyword>
<dbReference type="KEGG" id="usu:LVJ78_09570"/>
<protein>
    <submittedName>
        <fullName evidence="8">Energy transducer TonB</fullName>
    </submittedName>
    <submittedName>
        <fullName evidence="7">TonB family protein</fullName>
    </submittedName>
</protein>